<name>A0AAD5RK41_9PEZI</name>
<accession>A0AAD5RK41</accession>
<protein>
    <submittedName>
        <fullName evidence="2">Uncharacterized protein</fullName>
    </submittedName>
</protein>
<evidence type="ECO:0000256" key="1">
    <source>
        <dbReference type="SAM" id="MobiDB-lite"/>
    </source>
</evidence>
<keyword evidence="3" id="KW-1185">Reference proteome</keyword>
<organism evidence="2 3">
    <name type="scientific">Zalerion maritima</name>
    <dbReference type="NCBI Taxonomy" id="339359"/>
    <lineage>
        <taxon>Eukaryota</taxon>
        <taxon>Fungi</taxon>
        <taxon>Dikarya</taxon>
        <taxon>Ascomycota</taxon>
        <taxon>Pezizomycotina</taxon>
        <taxon>Sordariomycetes</taxon>
        <taxon>Lulworthiomycetidae</taxon>
        <taxon>Lulworthiales</taxon>
        <taxon>Lulworthiaceae</taxon>
        <taxon>Zalerion</taxon>
    </lineage>
</organism>
<feature type="compositionally biased region" description="Polar residues" evidence="1">
    <location>
        <begin position="35"/>
        <end position="50"/>
    </location>
</feature>
<gene>
    <name evidence="2" type="ORF">MKZ38_006319</name>
</gene>
<feature type="region of interest" description="Disordered" evidence="1">
    <location>
        <begin position="35"/>
        <end position="71"/>
    </location>
</feature>
<evidence type="ECO:0000313" key="2">
    <source>
        <dbReference type="EMBL" id="KAJ2895607.1"/>
    </source>
</evidence>
<feature type="compositionally biased region" description="Polar residues" evidence="1">
    <location>
        <begin position="61"/>
        <end position="71"/>
    </location>
</feature>
<dbReference type="AlphaFoldDB" id="A0AAD5RK41"/>
<comment type="caution">
    <text evidence="2">The sequence shown here is derived from an EMBL/GenBank/DDBJ whole genome shotgun (WGS) entry which is preliminary data.</text>
</comment>
<reference evidence="2" key="1">
    <citation type="submission" date="2022-07" db="EMBL/GenBank/DDBJ databases">
        <title>Draft genome sequence of Zalerion maritima ATCC 34329, a (micro)plastics degrading marine fungus.</title>
        <authorList>
            <person name="Paco A."/>
            <person name="Goncalves M.F.M."/>
            <person name="Rocha-Santos T.A.P."/>
            <person name="Alves A."/>
        </authorList>
    </citation>
    <scope>NUCLEOTIDE SEQUENCE</scope>
    <source>
        <strain evidence="2">ATCC 34329</strain>
    </source>
</reference>
<proteinExistence type="predicted"/>
<sequence>MARANHVAIFYSPISIKSRSLRQIPAISGGAAVFKSTTPAGGHSHTTAPSRYSGRVGQTPLEKNNNSHQHGQFAITTPITSLRIAEREMKEGRRLNDTTLSKT</sequence>
<dbReference type="EMBL" id="JAKWBI020000388">
    <property type="protein sequence ID" value="KAJ2895607.1"/>
    <property type="molecule type" value="Genomic_DNA"/>
</dbReference>
<dbReference type="Proteomes" id="UP001201980">
    <property type="component" value="Unassembled WGS sequence"/>
</dbReference>
<evidence type="ECO:0000313" key="3">
    <source>
        <dbReference type="Proteomes" id="UP001201980"/>
    </source>
</evidence>